<feature type="compositionally biased region" description="Basic and acidic residues" evidence="1">
    <location>
        <begin position="43"/>
        <end position="54"/>
    </location>
</feature>
<name>A0A4C1VXU6_EUMVA</name>
<gene>
    <name evidence="2" type="ORF">EVAR_82280_1</name>
</gene>
<feature type="compositionally biased region" description="Basic and acidic residues" evidence="1">
    <location>
        <begin position="303"/>
        <end position="315"/>
    </location>
</feature>
<dbReference type="Proteomes" id="UP000299102">
    <property type="component" value="Unassembled WGS sequence"/>
</dbReference>
<dbReference type="STRING" id="151549.A0A4C1VXU6"/>
<organism evidence="2 3">
    <name type="scientific">Eumeta variegata</name>
    <name type="common">Bagworm moth</name>
    <name type="synonym">Eumeta japonica</name>
    <dbReference type="NCBI Taxonomy" id="151549"/>
    <lineage>
        <taxon>Eukaryota</taxon>
        <taxon>Metazoa</taxon>
        <taxon>Ecdysozoa</taxon>
        <taxon>Arthropoda</taxon>
        <taxon>Hexapoda</taxon>
        <taxon>Insecta</taxon>
        <taxon>Pterygota</taxon>
        <taxon>Neoptera</taxon>
        <taxon>Endopterygota</taxon>
        <taxon>Lepidoptera</taxon>
        <taxon>Glossata</taxon>
        <taxon>Ditrysia</taxon>
        <taxon>Tineoidea</taxon>
        <taxon>Psychidae</taxon>
        <taxon>Oiketicinae</taxon>
        <taxon>Eumeta</taxon>
    </lineage>
</organism>
<evidence type="ECO:0000313" key="2">
    <source>
        <dbReference type="EMBL" id="GBP43848.1"/>
    </source>
</evidence>
<dbReference type="AlphaFoldDB" id="A0A4C1VXU6"/>
<dbReference type="EMBL" id="BGZK01000443">
    <property type="protein sequence ID" value="GBP43848.1"/>
    <property type="molecule type" value="Genomic_DNA"/>
</dbReference>
<feature type="region of interest" description="Disordered" evidence="1">
    <location>
        <begin position="284"/>
        <end position="315"/>
    </location>
</feature>
<feature type="region of interest" description="Disordered" evidence="1">
    <location>
        <begin position="1"/>
        <end position="55"/>
    </location>
</feature>
<feature type="compositionally biased region" description="Basic and acidic residues" evidence="1">
    <location>
        <begin position="87"/>
        <end position="100"/>
    </location>
</feature>
<dbReference type="OrthoDB" id="5951731at2759"/>
<reference evidence="2 3" key="1">
    <citation type="journal article" date="2019" name="Commun. Biol.">
        <title>The bagworm genome reveals a unique fibroin gene that provides high tensile strength.</title>
        <authorList>
            <person name="Kono N."/>
            <person name="Nakamura H."/>
            <person name="Ohtoshi R."/>
            <person name="Tomita M."/>
            <person name="Numata K."/>
            <person name="Arakawa K."/>
        </authorList>
    </citation>
    <scope>NUCLEOTIDE SEQUENCE [LARGE SCALE GENOMIC DNA]</scope>
</reference>
<proteinExistence type="predicted"/>
<feature type="region of interest" description="Disordered" evidence="1">
    <location>
        <begin position="87"/>
        <end position="110"/>
    </location>
</feature>
<evidence type="ECO:0000256" key="1">
    <source>
        <dbReference type="SAM" id="MobiDB-lite"/>
    </source>
</evidence>
<evidence type="ECO:0000313" key="3">
    <source>
        <dbReference type="Proteomes" id="UP000299102"/>
    </source>
</evidence>
<protein>
    <submittedName>
        <fullName evidence="2">Uncharacterized protein</fullName>
    </submittedName>
</protein>
<comment type="caution">
    <text evidence="2">The sequence shown here is derived from an EMBL/GenBank/DDBJ whole genome shotgun (WGS) entry which is preliminary data.</text>
</comment>
<keyword evidence="3" id="KW-1185">Reference proteome</keyword>
<accession>A0A4C1VXU6</accession>
<sequence>MTHVFSRGDSQRVIFRHGNHMSGSGNSSRYQDHKIQQMKRVHSGSEDEPTHSGEEDTVAFIDVAPNSMSKLPEKGILKKHAYGAEGKDKWADDSQSEHLEGSQSDGQEPAGAVADMEYKFKDLNGYHEGIIVALKTAAAQRASAGVAGGSGDLRALQEFEYKRERATSAEKLHDVEMRRTRAGDEEEDETPQCGPIRIRNLEDLIRQLEHHSSRHMSPSGSEDIRMSETEADRHYRLDGQEVPQRCRGRVSGAEEEARFAYPRYRGGSARHHVPLAAHAPYAGHAHVHARAPPDDDALYETADAERLRDAPDSER</sequence>